<reference evidence="1" key="1">
    <citation type="submission" date="2019-03" db="EMBL/GenBank/DDBJ databases">
        <title>Single cell metagenomics reveals metabolic interactions within the superorganism composed of flagellate Streblomastix strix and complex community of Bacteroidetes bacteria on its surface.</title>
        <authorList>
            <person name="Treitli S.C."/>
            <person name="Kolisko M."/>
            <person name="Husnik F."/>
            <person name="Keeling P."/>
            <person name="Hampl V."/>
        </authorList>
    </citation>
    <scope>NUCLEOTIDE SEQUENCE</scope>
    <source>
        <strain evidence="1">STM</strain>
    </source>
</reference>
<gene>
    <name evidence="1" type="ORF">EZS27_018977</name>
</gene>
<dbReference type="EMBL" id="SNRY01001230">
    <property type="protein sequence ID" value="KAA6332519.1"/>
    <property type="molecule type" value="Genomic_DNA"/>
</dbReference>
<feature type="non-terminal residue" evidence="1">
    <location>
        <position position="1"/>
    </location>
</feature>
<evidence type="ECO:0000313" key="1">
    <source>
        <dbReference type="EMBL" id="KAA6332519.1"/>
    </source>
</evidence>
<dbReference type="AlphaFoldDB" id="A0A5J4RFV2"/>
<accession>A0A5J4RFV2</accession>
<organism evidence="1">
    <name type="scientific">termite gut metagenome</name>
    <dbReference type="NCBI Taxonomy" id="433724"/>
    <lineage>
        <taxon>unclassified sequences</taxon>
        <taxon>metagenomes</taxon>
        <taxon>organismal metagenomes</taxon>
    </lineage>
</organism>
<protein>
    <submittedName>
        <fullName evidence="1">Uncharacterized protein</fullName>
    </submittedName>
</protein>
<comment type="caution">
    <text evidence="1">The sequence shown here is derived from an EMBL/GenBank/DDBJ whole genome shotgun (WGS) entry which is preliminary data.</text>
</comment>
<sequence>RLTAAASTQLGIKNAAGEWILLYQVPAATSGTGGGQGGMGGGSSLVLLLSSPQFVKGSSYSFFSGGTITGDTTVNGYNMGGTYSGGTSKSFTVN</sequence>
<proteinExistence type="predicted"/>
<name>A0A5J4RFV2_9ZZZZ</name>